<evidence type="ECO:0000313" key="2">
    <source>
        <dbReference type="Proteomes" id="UP001497522"/>
    </source>
</evidence>
<keyword evidence="2" id="KW-1185">Reference proteome</keyword>
<reference evidence="1" key="1">
    <citation type="submission" date="2024-03" db="EMBL/GenBank/DDBJ databases">
        <authorList>
            <consortium name="ELIXIR-Norway"/>
            <consortium name="Elixir Norway"/>
        </authorList>
    </citation>
    <scope>NUCLEOTIDE SEQUENCE</scope>
</reference>
<protein>
    <submittedName>
        <fullName evidence="1">Uncharacterized protein</fullName>
    </submittedName>
</protein>
<gene>
    <name evidence="1" type="ORF">CSSPJE1EN2_LOCUS22113</name>
</gene>
<feature type="non-terminal residue" evidence="1">
    <location>
        <position position="1"/>
    </location>
</feature>
<proteinExistence type="predicted"/>
<dbReference type="Proteomes" id="UP001497522">
    <property type="component" value="Chromosome 8"/>
</dbReference>
<sequence>MCSSFRAWISSRHFLDGSPSRNFSTLSLFSFCLVPVALPEMLGPYLGTKSSLLAVQHGRRSVVILFCMGTSSLPGSPRPSCSLFVTLSSCCKMLELPCCAAMERNSVL</sequence>
<feature type="non-terminal residue" evidence="1">
    <location>
        <position position="108"/>
    </location>
</feature>
<organism evidence="1 2">
    <name type="scientific">Sphagnum jensenii</name>
    <dbReference type="NCBI Taxonomy" id="128206"/>
    <lineage>
        <taxon>Eukaryota</taxon>
        <taxon>Viridiplantae</taxon>
        <taxon>Streptophyta</taxon>
        <taxon>Embryophyta</taxon>
        <taxon>Bryophyta</taxon>
        <taxon>Sphagnophytina</taxon>
        <taxon>Sphagnopsida</taxon>
        <taxon>Sphagnales</taxon>
        <taxon>Sphagnaceae</taxon>
        <taxon>Sphagnum</taxon>
    </lineage>
</organism>
<name>A0ABP1BWC6_9BRYO</name>
<evidence type="ECO:0000313" key="1">
    <source>
        <dbReference type="EMBL" id="CAK9880714.1"/>
    </source>
</evidence>
<accession>A0ABP1BWC6</accession>
<dbReference type="EMBL" id="OZ023709">
    <property type="protein sequence ID" value="CAK9880714.1"/>
    <property type="molecule type" value="Genomic_DNA"/>
</dbReference>